<dbReference type="Proteomes" id="UP000823749">
    <property type="component" value="Chromosome 11"/>
</dbReference>
<feature type="region of interest" description="Disordered" evidence="2">
    <location>
        <begin position="482"/>
        <end position="501"/>
    </location>
</feature>
<keyword evidence="5" id="KW-1185">Reference proteome</keyword>
<name>A0AAV6IBZ5_9ERIC</name>
<evidence type="ECO:0000259" key="3">
    <source>
        <dbReference type="Pfam" id="PF14111"/>
    </source>
</evidence>
<evidence type="ECO:0000256" key="1">
    <source>
        <dbReference type="SAM" id="Coils"/>
    </source>
</evidence>
<gene>
    <name evidence="4" type="ORF">RHGRI_032334</name>
</gene>
<dbReference type="InterPro" id="IPR040256">
    <property type="entry name" value="At4g02000-like"/>
</dbReference>
<dbReference type="Pfam" id="PF14111">
    <property type="entry name" value="DUF4283"/>
    <property type="match status" value="1"/>
</dbReference>
<dbReference type="PANTHER" id="PTHR31286">
    <property type="entry name" value="GLYCINE-RICH CELL WALL STRUCTURAL PROTEIN 1.8-LIKE"/>
    <property type="match status" value="1"/>
</dbReference>
<dbReference type="EMBL" id="JACTNZ010000011">
    <property type="protein sequence ID" value="KAG5526008.1"/>
    <property type="molecule type" value="Genomic_DNA"/>
</dbReference>
<feature type="domain" description="DUF4283" evidence="3">
    <location>
        <begin position="188"/>
        <end position="267"/>
    </location>
</feature>
<accession>A0AAV6IBZ5</accession>
<sequence length="501" mass="55174">MDLLRDFPVLNSGNGSASPKIRSVSNLGFSPTLLKRDNLVSNSKNSGLILESKAVIHQDKMSCASVGPNSSRKVNFFEVLDAVIVSNTDHFEIQEGDTPTVRQIKGLSQEVTALRKELESKNILIESLEVQELAPEVKVDSGSSWKDKVSPPGETPVRMNLRYFPPDVDGEKVRVSPPEHVEIQGSVKWKNCIVGHFVDKKLPFLVVQSIADNAWGKFGLKTVLLNDKGFFFFLFGEEGAFRHLSEVGAWHFFGRLMVLQEWHADMDYEKEGLSKLPLWIQLHKVPLQYWNEEGLSYLASAVGKLLYADAMTESTSRISYVKICVEVDVMSTLPHSVENKVGEIETVKASSVAHNKVWVVKGSKVDCAAGLVSTVLPTPDPMRIAQKSPVPVEVLPCVNQFLALQEDEGVRSSIVVELPIGKSEVNVIQASEFVGDIPESSRSAEQVNGVDYLPTELNVGLSDPDAVFQALISLEHGSIMKSGGGKNPGAAKERKKQKKKW</sequence>
<organism evidence="4 5">
    <name type="scientific">Rhododendron griersonianum</name>
    <dbReference type="NCBI Taxonomy" id="479676"/>
    <lineage>
        <taxon>Eukaryota</taxon>
        <taxon>Viridiplantae</taxon>
        <taxon>Streptophyta</taxon>
        <taxon>Embryophyta</taxon>
        <taxon>Tracheophyta</taxon>
        <taxon>Spermatophyta</taxon>
        <taxon>Magnoliopsida</taxon>
        <taxon>eudicotyledons</taxon>
        <taxon>Gunneridae</taxon>
        <taxon>Pentapetalae</taxon>
        <taxon>asterids</taxon>
        <taxon>Ericales</taxon>
        <taxon>Ericaceae</taxon>
        <taxon>Ericoideae</taxon>
        <taxon>Rhodoreae</taxon>
        <taxon>Rhododendron</taxon>
    </lineage>
</organism>
<protein>
    <recommendedName>
        <fullName evidence="3">DUF4283 domain-containing protein</fullName>
    </recommendedName>
</protein>
<dbReference type="AlphaFoldDB" id="A0AAV6IBZ5"/>
<keyword evidence="1" id="KW-0175">Coiled coil</keyword>
<feature type="coiled-coil region" evidence="1">
    <location>
        <begin position="104"/>
        <end position="131"/>
    </location>
</feature>
<dbReference type="InterPro" id="IPR025558">
    <property type="entry name" value="DUF4283"/>
</dbReference>
<proteinExistence type="predicted"/>
<evidence type="ECO:0000256" key="2">
    <source>
        <dbReference type="SAM" id="MobiDB-lite"/>
    </source>
</evidence>
<comment type="caution">
    <text evidence="4">The sequence shown here is derived from an EMBL/GenBank/DDBJ whole genome shotgun (WGS) entry which is preliminary data.</text>
</comment>
<reference evidence="4" key="1">
    <citation type="submission" date="2020-08" db="EMBL/GenBank/DDBJ databases">
        <title>Plant Genome Project.</title>
        <authorList>
            <person name="Zhang R.-G."/>
        </authorList>
    </citation>
    <scope>NUCLEOTIDE SEQUENCE</scope>
    <source>
        <strain evidence="4">WSP0</strain>
        <tissue evidence="4">Leaf</tissue>
    </source>
</reference>
<evidence type="ECO:0000313" key="4">
    <source>
        <dbReference type="EMBL" id="KAG5526008.1"/>
    </source>
</evidence>
<evidence type="ECO:0000313" key="5">
    <source>
        <dbReference type="Proteomes" id="UP000823749"/>
    </source>
</evidence>
<dbReference type="PANTHER" id="PTHR31286:SF99">
    <property type="entry name" value="DUF4283 DOMAIN-CONTAINING PROTEIN"/>
    <property type="match status" value="1"/>
</dbReference>